<sequence>MRHNMMPRNPMLPFACCAMLLAAALAPCLHAQSSDDAQESFVKSHYTKYEYRIPMRDGKRLFTSVYVPKASAFPEDRGPYPILMDRTPYSVGPYGEDQYKEHLGPSDEFEKGGYIFVYQDVRGRWMSEGSFVEMTPHIDEKKSPQDVDDSSDTHDTIDYLLKHVANNNGKVGIWGISYPGFYTSSSIIDSHPALVAASPQAPMTDLFKGDDSYHGGAFMLSANFGFYVFFYPQTEPQQPKHNIEFDFGTPDSYDFYLHAGSLSDMEKQYLKGRNWLYSDQMKHDTYDNYWKIRDLSQHMKNVKCAVLVVGGWYDAEDLEGPYRTSNAIAKFNPDTPVTLVEGPWVHGGWARSKGDRLGDIEFNANTAEYFRRDVQFPFFEHYLKGKGEAMPRAVVFETGTNVWHNLDSWPPKDAAPKTLYFHADGKLSFDPPTEASSSDSYLSDPAHPVPFVGYTTDTVPQRYMVDDQRFASYRPDVLVYESDVLTEDVTIAGPISPKLTIASTATDSDFDVKLIDVYPNDTPDPQEQKQGKRVLDTPPLHMGGYQELVRGEPFRAKFRNSMEKPEALTPGKKTEIDFTMPDLYHTFRAGHRIMVQVQSSWFPLVDRNPQTFTDIPFAKPDQFVKATETVYHEKDAASGVEVLVMPKQ</sequence>
<gene>
    <name evidence="5" type="ORF">ACFPT7_14945</name>
</gene>
<name>A0ABW1EH15_9BACT</name>
<proteinExistence type="predicted"/>
<dbReference type="Gene3D" id="3.40.50.1820">
    <property type="entry name" value="alpha/beta hydrolase"/>
    <property type="match status" value="1"/>
</dbReference>
<dbReference type="RefSeq" id="WP_263340134.1">
    <property type="nucleotide sequence ID" value="NZ_JAGSYH010000005.1"/>
</dbReference>
<keyword evidence="1 5" id="KW-0378">Hydrolase</keyword>
<dbReference type="Proteomes" id="UP001596091">
    <property type="component" value="Unassembled WGS sequence"/>
</dbReference>
<dbReference type="Gene3D" id="1.10.3020.10">
    <property type="entry name" value="alpha-amino acid ester hydrolase ( Helical cap domain)"/>
    <property type="match status" value="1"/>
</dbReference>
<feature type="compositionally biased region" description="Basic and acidic residues" evidence="2">
    <location>
        <begin position="526"/>
        <end position="535"/>
    </location>
</feature>
<keyword evidence="6" id="KW-1185">Reference proteome</keyword>
<dbReference type="EMBL" id="JBHSPH010000005">
    <property type="protein sequence ID" value="MFC5863602.1"/>
    <property type="molecule type" value="Genomic_DNA"/>
</dbReference>
<evidence type="ECO:0000313" key="5">
    <source>
        <dbReference type="EMBL" id="MFC5863602.1"/>
    </source>
</evidence>
<dbReference type="NCBIfam" id="TIGR00976">
    <property type="entry name" value="CocE_NonD"/>
    <property type="match status" value="1"/>
</dbReference>
<feature type="chain" id="PRO_5046635592" evidence="3">
    <location>
        <begin position="32"/>
        <end position="648"/>
    </location>
</feature>
<protein>
    <submittedName>
        <fullName evidence="5">CocE/NonD family hydrolase</fullName>
    </submittedName>
</protein>
<dbReference type="InterPro" id="IPR008979">
    <property type="entry name" value="Galactose-bd-like_sf"/>
</dbReference>
<dbReference type="InterPro" id="IPR013736">
    <property type="entry name" value="Xaa-Pro_dipept_C"/>
</dbReference>
<evidence type="ECO:0000313" key="6">
    <source>
        <dbReference type="Proteomes" id="UP001596091"/>
    </source>
</evidence>
<dbReference type="Pfam" id="PF02129">
    <property type="entry name" value="Peptidase_S15"/>
    <property type="match status" value="1"/>
</dbReference>
<dbReference type="Pfam" id="PF08530">
    <property type="entry name" value="PepX_C"/>
    <property type="match status" value="1"/>
</dbReference>
<dbReference type="SMART" id="SM00939">
    <property type="entry name" value="PepX_C"/>
    <property type="match status" value="1"/>
</dbReference>
<comment type="caution">
    <text evidence="5">The sequence shown here is derived from an EMBL/GenBank/DDBJ whole genome shotgun (WGS) entry which is preliminary data.</text>
</comment>
<feature type="domain" description="Xaa-Pro dipeptidyl-peptidase C-terminal" evidence="4">
    <location>
        <begin position="376"/>
        <end position="641"/>
    </location>
</feature>
<feature type="region of interest" description="Disordered" evidence="2">
    <location>
        <begin position="520"/>
        <end position="540"/>
    </location>
</feature>
<evidence type="ECO:0000256" key="1">
    <source>
        <dbReference type="ARBA" id="ARBA00022801"/>
    </source>
</evidence>
<feature type="signal peptide" evidence="3">
    <location>
        <begin position="1"/>
        <end position="31"/>
    </location>
</feature>
<keyword evidence="3" id="KW-0732">Signal</keyword>
<dbReference type="InterPro" id="IPR005674">
    <property type="entry name" value="CocE/Ser_esterase"/>
</dbReference>
<dbReference type="InterPro" id="IPR029058">
    <property type="entry name" value="AB_hydrolase_fold"/>
</dbReference>
<dbReference type="SUPFAM" id="SSF49785">
    <property type="entry name" value="Galactose-binding domain-like"/>
    <property type="match status" value="1"/>
</dbReference>
<dbReference type="InterPro" id="IPR000383">
    <property type="entry name" value="Xaa-Pro-like_dom"/>
</dbReference>
<evidence type="ECO:0000256" key="3">
    <source>
        <dbReference type="SAM" id="SignalP"/>
    </source>
</evidence>
<organism evidence="5 6">
    <name type="scientific">Acidicapsa dinghuensis</name>
    <dbReference type="NCBI Taxonomy" id="2218256"/>
    <lineage>
        <taxon>Bacteria</taxon>
        <taxon>Pseudomonadati</taxon>
        <taxon>Acidobacteriota</taxon>
        <taxon>Terriglobia</taxon>
        <taxon>Terriglobales</taxon>
        <taxon>Acidobacteriaceae</taxon>
        <taxon>Acidicapsa</taxon>
    </lineage>
</organism>
<dbReference type="GO" id="GO:0016787">
    <property type="term" value="F:hydrolase activity"/>
    <property type="evidence" value="ECO:0007669"/>
    <property type="project" value="UniProtKB-KW"/>
</dbReference>
<dbReference type="Gene3D" id="2.60.120.260">
    <property type="entry name" value="Galactose-binding domain-like"/>
    <property type="match status" value="1"/>
</dbReference>
<evidence type="ECO:0000259" key="4">
    <source>
        <dbReference type="SMART" id="SM00939"/>
    </source>
</evidence>
<reference evidence="6" key="1">
    <citation type="journal article" date="2019" name="Int. J. Syst. Evol. Microbiol.">
        <title>The Global Catalogue of Microorganisms (GCM) 10K type strain sequencing project: providing services to taxonomists for standard genome sequencing and annotation.</title>
        <authorList>
            <consortium name="The Broad Institute Genomics Platform"/>
            <consortium name="The Broad Institute Genome Sequencing Center for Infectious Disease"/>
            <person name="Wu L."/>
            <person name="Ma J."/>
        </authorList>
    </citation>
    <scope>NUCLEOTIDE SEQUENCE [LARGE SCALE GENOMIC DNA]</scope>
    <source>
        <strain evidence="6">JCM 4087</strain>
    </source>
</reference>
<dbReference type="SUPFAM" id="SSF53474">
    <property type="entry name" value="alpha/beta-Hydrolases"/>
    <property type="match status" value="1"/>
</dbReference>
<accession>A0ABW1EH15</accession>
<evidence type="ECO:0000256" key="2">
    <source>
        <dbReference type="SAM" id="MobiDB-lite"/>
    </source>
</evidence>